<proteinExistence type="predicted"/>
<name>A0A919MEH9_9ACTN</name>
<dbReference type="EMBL" id="BOMM01000041">
    <property type="protein sequence ID" value="GIE12798.1"/>
    <property type="molecule type" value="Genomic_DNA"/>
</dbReference>
<accession>A0A919MEH9</accession>
<gene>
    <name evidence="4" type="ORF">Afe05nite_46380</name>
</gene>
<dbReference type="GO" id="GO:0000976">
    <property type="term" value="F:transcription cis-regulatory region binding"/>
    <property type="evidence" value="ECO:0007669"/>
    <property type="project" value="TreeGrafter"/>
</dbReference>
<sequence length="82" mass="9110">MPKVSDAHRARRRQQILAAAAACFARHGFHRTSMQDIVTESGVSAGLPYRCLAGKDDIIAAIVSDWHQQRQPPSPTTRSRRT</sequence>
<evidence type="ECO:0000259" key="3">
    <source>
        <dbReference type="PROSITE" id="PS50977"/>
    </source>
</evidence>
<dbReference type="Pfam" id="PF00440">
    <property type="entry name" value="TetR_N"/>
    <property type="match status" value="1"/>
</dbReference>
<dbReference type="RefSeq" id="WP_203819256.1">
    <property type="nucleotide sequence ID" value="NZ_BAAABP010000063.1"/>
</dbReference>
<dbReference type="AlphaFoldDB" id="A0A919MEH9"/>
<comment type="caution">
    <text evidence="4">The sequence shown here is derived from an EMBL/GenBank/DDBJ whole genome shotgun (WGS) entry which is preliminary data.</text>
</comment>
<protein>
    <recommendedName>
        <fullName evidence="3">HTH tetR-type domain-containing protein</fullName>
    </recommendedName>
</protein>
<evidence type="ECO:0000256" key="1">
    <source>
        <dbReference type="ARBA" id="ARBA00023125"/>
    </source>
</evidence>
<dbReference type="InterPro" id="IPR050109">
    <property type="entry name" value="HTH-type_TetR-like_transc_reg"/>
</dbReference>
<dbReference type="SUPFAM" id="SSF46689">
    <property type="entry name" value="Homeodomain-like"/>
    <property type="match status" value="1"/>
</dbReference>
<dbReference type="InterPro" id="IPR009057">
    <property type="entry name" value="Homeodomain-like_sf"/>
</dbReference>
<organism evidence="4 5">
    <name type="scientific">Paractinoplanes ferrugineus</name>
    <dbReference type="NCBI Taxonomy" id="113564"/>
    <lineage>
        <taxon>Bacteria</taxon>
        <taxon>Bacillati</taxon>
        <taxon>Actinomycetota</taxon>
        <taxon>Actinomycetes</taxon>
        <taxon>Micromonosporales</taxon>
        <taxon>Micromonosporaceae</taxon>
        <taxon>Paractinoplanes</taxon>
    </lineage>
</organism>
<reference evidence="4" key="1">
    <citation type="submission" date="2021-01" db="EMBL/GenBank/DDBJ databases">
        <title>Whole genome shotgun sequence of Actinoplanes ferrugineus NBRC 15555.</title>
        <authorList>
            <person name="Komaki H."/>
            <person name="Tamura T."/>
        </authorList>
    </citation>
    <scope>NUCLEOTIDE SEQUENCE</scope>
    <source>
        <strain evidence="4">NBRC 15555</strain>
    </source>
</reference>
<dbReference type="InterPro" id="IPR001647">
    <property type="entry name" value="HTH_TetR"/>
</dbReference>
<dbReference type="GO" id="GO:0003700">
    <property type="term" value="F:DNA-binding transcription factor activity"/>
    <property type="evidence" value="ECO:0007669"/>
    <property type="project" value="TreeGrafter"/>
</dbReference>
<dbReference type="PROSITE" id="PS50977">
    <property type="entry name" value="HTH_TETR_2"/>
    <property type="match status" value="1"/>
</dbReference>
<evidence type="ECO:0000313" key="5">
    <source>
        <dbReference type="Proteomes" id="UP000598174"/>
    </source>
</evidence>
<dbReference type="PANTHER" id="PTHR30055">
    <property type="entry name" value="HTH-TYPE TRANSCRIPTIONAL REGULATOR RUTR"/>
    <property type="match status" value="1"/>
</dbReference>
<dbReference type="Proteomes" id="UP000598174">
    <property type="component" value="Unassembled WGS sequence"/>
</dbReference>
<dbReference type="Gene3D" id="1.10.357.10">
    <property type="entry name" value="Tetracycline Repressor, domain 2"/>
    <property type="match status" value="1"/>
</dbReference>
<dbReference type="PANTHER" id="PTHR30055:SF229">
    <property type="entry name" value="HTH-TYPE TRANSCRIPTIONAL REPRESSOR RV1474C"/>
    <property type="match status" value="1"/>
</dbReference>
<evidence type="ECO:0000256" key="2">
    <source>
        <dbReference type="PROSITE-ProRule" id="PRU00335"/>
    </source>
</evidence>
<feature type="domain" description="HTH tetR-type" evidence="3">
    <location>
        <begin position="10"/>
        <end position="70"/>
    </location>
</feature>
<evidence type="ECO:0000313" key="4">
    <source>
        <dbReference type="EMBL" id="GIE12798.1"/>
    </source>
</evidence>
<feature type="DNA-binding region" description="H-T-H motif" evidence="2">
    <location>
        <begin position="33"/>
        <end position="52"/>
    </location>
</feature>
<keyword evidence="5" id="KW-1185">Reference proteome</keyword>
<keyword evidence="1 2" id="KW-0238">DNA-binding</keyword>